<dbReference type="GO" id="GO:0046872">
    <property type="term" value="F:metal ion binding"/>
    <property type="evidence" value="ECO:0007669"/>
    <property type="project" value="UniProtKB-KW"/>
</dbReference>
<evidence type="ECO:0000259" key="5">
    <source>
        <dbReference type="PROSITE" id="PS51007"/>
    </source>
</evidence>
<accession>A0A1X7A3X0</accession>
<dbReference type="PROSITE" id="PS51007">
    <property type="entry name" value="CYTC"/>
    <property type="match status" value="2"/>
</dbReference>
<dbReference type="InterPro" id="IPR036909">
    <property type="entry name" value="Cyt_c-like_dom_sf"/>
</dbReference>
<dbReference type="InterPro" id="IPR009056">
    <property type="entry name" value="Cyt_c-like_dom"/>
</dbReference>
<evidence type="ECO:0000256" key="1">
    <source>
        <dbReference type="ARBA" id="ARBA00022617"/>
    </source>
</evidence>
<evidence type="ECO:0000313" key="7">
    <source>
        <dbReference type="EMBL" id="SLN69474.1"/>
    </source>
</evidence>
<reference evidence="6 9" key="2">
    <citation type="submission" date="2018-03" db="EMBL/GenBank/DDBJ databases">
        <title>Genomic Encyclopedia of Archaeal and Bacterial Type Strains, Phase II (KMG-II): from individual species to whole genera.</title>
        <authorList>
            <person name="Goeker M."/>
        </authorList>
    </citation>
    <scope>NUCLEOTIDE SEQUENCE [LARGE SCALE GENOMIC DNA]</scope>
    <source>
        <strain evidence="6 9">DSM 29956</strain>
    </source>
</reference>
<dbReference type="AlphaFoldDB" id="A0A1X7A3X0"/>
<keyword evidence="7" id="KW-0560">Oxidoreductase</keyword>
<organism evidence="7 8">
    <name type="scientific">Limimaricola soesokkakensis</name>
    <dbReference type="NCBI Taxonomy" id="1343159"/>
    <lineage>
        <taxon>Bacteria</taxon>
        <taxon>Pseudomonadati</taxon>
        <taxon>Pseudomonadota</taxon>
        <taxon>Alphaproteobacteria</taxon>
        <taxon>Rhodobacterales</taxon>
        <taxon>Paracoccaceae</taxon>
        <taxon>Limimaricola</taxon>
    </lineage>
</organism>
<sequence>MRGLLRSVLLAAALAGGGYAGLRAWPIGEADAKISLDGDARRGAYLARAAGCVACHTDTAADGPALAGGAPLDTPFGSFVPPNITPDFEHGIGNWTPDDLARALREGVSPEGEPYYPAFPFEFYADFSDQDIADLWAALATVPAVAETRAESDIGFPFSVRSGLKLWRAAALRPSDVAPVLGRSEAWNRGRELVEGASHCGACHTGRGLMGGLDAVPFGGNDDLPGGSAAPSIRAEALREGGWTASALAYALETGITPSGDVFGGSMAEVVEQGTGFLDESDRRAIAAYLLDPTPRPVTPATDEVAQLR</sequence>
<reference evidence="7 8" key="1">
    <citation type="submission" date="2017-03" db="EMBL/GenBank/DDBJ databases">
        <authorList>
            <person name="Afonso C.L."/>
            <person name="Miller P.J."/>
            <person name="Scott M.A."/>
            <person name="Spackman E."/>
            <person name="Goraichik I."/>
            <person name="Dimitrov K.M."/>
            <person name="Suarez D.L."/>
            <person name="Swayne D.E."/>
        </authorList>
    </citation>
    <scope>NUCLEOTIDE SEQUENCE [LARGE SCALE GENOMIC DNA]</scope>
    <source>
        <strain evidence="7 8">CECT 8367</strain>
    </source>
</reference>
<dbReference type="InterPro" id="IPR051459">
    <property type="entry name" value="Cytochrome_c-type_DH"/>
</dbReference>
<keyword evidence="3 4" id="KW-0408">Iron</keyword>
<protein>
    <submittedName>
        <fullName evidence="7">Gluconate 2-dehydrogenase cytochrome c subunit</fullName>
        <ecNumber evidence="7">1.1.99.3</ecNumber>
    </submittedName>
    <submittedName>
        <fullName evidence="6">Mono/diheme cytochrome c family protein</fullName>
    </submittedName>
</protein>
<keyword evidence="9" id="KW-1185">Reference proteome</keyword>
<dbReference type="Gene3D" id="1.10.760.10">
    <property type="entry name" value="Cytochrome c-like domain"/>
    <property type="match status" value="2"/>
</dbReference>
<keyword evidence="1 4" id="KW-0349">Heme</keyword>
<dbReference type="OrthoDB" id="9811281at2"/>
<dbReference type="RefSeq" id="WP_085897796.1">
    <property type="nucleotide sequence ID" value="NZ_FWFY01000017.1"/>
</dbReference>
<dbReference type="Proteomes" id="UP000240624">
    <property type="component" value="Unassembled WGS sequence"/>
</dbReference>
<gene>
    <name evidence="6" type="ORF">CLV79_1194</name>
    <name evidence="7" type="ORF">LOS8367_03492</name>
</gene>
<dbReference type="SUPFAM" id="SSF46626">
    <property type="entry name" value="Cytochrome c"/>
    <property type="match status" value="2"/>
</dbReference>
<evidence type="ECO:0000313" key="6">
    <source>
        <dbReference type="EMBL" id="PSK80817.1"/>
    </source>
</evidence>
<dbReference type="GO" id="GO:0033717">
    <property type="term" value="F:gluconate 2-dehydrogenase (acceptor) activity"/>
    <property type="evidence" value="ECO:0007669"/>
    <property type="project" value="UniProtKB-EC"/>
</dbReference>
<feature type="domain" description="Cytochrome c" evidence="5">
    <location>
        <begin position="185"/>
        <end position="294"/>
    </location>
</feature>
<dbReference type="GO" id="GO:0009055">
    <property type="term" value="F:electron transfer activity"/>
    <property type="evidence" value="ECO:0007669"/>
    <property type="project" value="InterPro"/>
</dbReference>
<dbReference type="PANTHER" id="PTHR35008">
    <property type="entry name" value="BLL4482 PROTEIN-RELATED"/>
    <property type="match status" value="1"/>
</dbReference>
<evidence type="ECO:0000256" key="3">
    <source>
        <dbReference type="ARBA" id="ARBA00023004"/>
    </source>
</evidence>
<name>A0A1X7A3X0_9RHOB</name>
<dbReference type="GO" id="GO:0020037">
    <property type="term" value="F:heme binding"/>
    <property type="evidence" value="ECO:0007669"/>
    <property type="project" value="InterPro"/>
</dbReference>
<feature type="domain" description="Cytochrome c" evidence="5">
    <location>
        <begin position="38"/>
        <end position="143"/>
    </location>
</feature>
<dbReference type="Proteomes" id="UP000193495">
    <property type="component" value="Unassembled WGS sequence"/>
</dbReference>
<keyword evidence="2 4" id="KW-0479">Metal-binding</keyword>
<evidence type="ECO:0000313" key="8">
    <source>
        <dbReference type="Proteomes" id="UP000193495"/>
    </source>
</evidence>
<dbReference type="EMBL" id="PYGB01000019">
    <property type="protein sequence ID" value="PSK80817.1"/>
    <property type="molecule type" value="Genomic_DNA"/>
</dbReference>
<dbReference type="PANTHER" id="PTHR35008:SF8">
    <property type="entry name" value="ALCOHOL DEHYDROGENASE CYTOCHROME C SUBUNIT"/>
    <property type="match status" value="1"/>
</dbReference>
<dbReference type="EMBL" id="FWFY01000017">
    <property type="protein sequence ID" value="SLN69474.1"/>
    <property type="molecule type" value="Genomic_DNA"/>
</dbReference>
<evidence type="ECO:0000256" key="4">
    <source>
        <dbReference type="PROSITE-ProRule" id="PRU00433"/>
    </source>
</evidence>
<dbReference type="EC" id="1.1.99.3" evidence="7"/>
<proteinExistence type="predicted"/>
<evidence type="ECO:0000256" key="2">
    <source>
        <dbReference type="ARBA" id="ARBA00022723"/>
    </source>
</evidence>
<evidence type="ECO:0000313" key="9">
    <source>
        <dbReference type="Proteomes" id="UP000240624"/>
    </source>
</evidence>